<gene>
    <name evidence="2" type="ORF">CDES_13110</name>
</gene>
<keyword evidence="2" id="KW-0548">Nucleotidyltransferase</keyword>
<name>A0A0M4CFM7_9CORY</name>
<reference evidence="2 3" key="1">
    <citation type="submission" date="2014-08" db="EMBL/GenBank/DDBJ databases">
        <title>Complete genome sequence of Corynebacterium deserti GIMN1.010 (=DSM 45689), isolated from desert sand in western China.</title>
        <authorList>
            <person name="Ruckert C."/>
            <person name="Albersmeier A."/>
            <person name="Kalinowski J."/>
        </authorList>
    </citation>
    <scope>NUCLEOTIDE SEQUENCE [LARGE SCALE GENOMIC DNA]</scope>
    <source>
        <strain evidence="2 3">GIMN1.010</strain>
    </source>
</reference>
<dbReference type="Proteomes" id="UP000068067">
    <property type="component" value="Chromosome"/>
</dbReference>
<evidence type="ECO:0000259" key="1">
    <source>
        <dbReference type="PROSITE" id="PS50878"/>
    </source>
</evidence>
<dbReference type="AlphaFoldDB" id="A0A0M4CFM7"/>
<accession>A0A0M4CFM7</accession>
<dbReference type="CDD" id="cd01646">
    <property type="entry name" value="RT_Bac_retron_I"/>
    <property type="match status" value="1"/>
</dbReference>
<evidence type="ECO:0000313" key="2">
    <source>
        <dbReference type="EMBL" id="ALC06966.1"/>
    </source>
</evidence>
<dbReference type="EMBL" id="CP009220">
    <property type="protein sequence ID" value="ALC06966.1"/>
    <property type="molecule type" value="Genomic_DNA"/>
</dbReference>
<organism evidence="2 3">
    <name type="scientific">Corynebacterium deserti GIMN1.010</name>
    <dbReference type="NCBI Taxonomy" id="931089"/>
    <lineage>
        <taxon>Bacteria</taxon>
        <taxon>Bacillati</taxon>
        <taxon>Actinomycetota</taxon>
        <taxon>Actinomycetes</taxon>
        <taxon>Mycobacteriales</taxon>
        <taxon>Corynebacteriaceae</taxon>
        <taxon>Corynebacterium</taxon>
    </lineage>
</organism>
<dbReference type="OrthoDB" id="1550386at2"/>
<dbReference type="RefSeq" id="WP_053545845.1">
    <property type="nucleotide sequence ID" value="NZ_CP009220.1"/>
</dbReference>
<dbReference type="KEGG" id="cdx:CDES_13110"/>
<dbReference type="STRING" id="931089.CDES_13110"/>
<keyword evidence="2" id="KW-0808">Transferase</keyword>
<proteinExistence type="predicted"/>
<dbReference type="PROSITE" id="PS50878">
    <property type="entry name" value="RT_POL"/>
    <property type="match status" value="1"/>
</dbReference>
<evidence type="ECO:0000313" key="3">
    <source>
        <dbReference type="Proteomes" id="UP000068067"/>
    </source>
</evidence>
<dbReference type="InterPro" id="IPR000477">
    <property type="entry name" value="RT_dom"/>
</dbReference>
<dbReference type="InterPro" id="IPR043502">
    <property type="entry name" value="DNA/RNA_pol_sf"/>
</dbReference>
<dbReference type="PATRIC" id="fig|931089.4.peg.2655"/>
<dbReference type="GO" id="GO:0003964">
    <property type="term" value="F:RNA-directed DNA polymerase activity"/>
    <property type="evidence" value="ECO:0007669"/>
    <property type="project" value="UniProtKB-KW"/>
</dbReference>
<dbReference type="Pfam" id="PF00078">
    <property type="entry name" value="RVT_1"/>
    <property type="match status" value="1"/>
</dbReference>
<feature type="domain" description="Reverse transcriptase" evidence="1">
    <location>
        <begin position="1"/>
        <end position="318"/>
    </location>
</feature>
<keyword evidence="3" id="KW-1185">Reference proteome</keyword>
<dbReference type="SUPFAM" id="SSF56672">
    <property type="entry name" value="DNA/RNA polymerases"/>
    <property type="match status" value="1"/>
</dbReference>
<keyword evidence="2" id="KW-0695">RNA-directed DNA polymerase</keyword>
<protein>
    <submittedName>
        <fullName evidence="2">Reverse transcriptase</fullName>
    </submittedName>
</protein>
<sequence>MGEDSTEIRSVLELSANEARDYFLTDSSYCSFDLPDYFDFSEVLSRARSIVESGKPFKRGRKAVGKLDNVNYEILVNKDGAYGWRPFQLVHPMLYADLVVTMTTANAWETIQSRFKQFQSDSRILCKSIPLADAGGNSRALSISNWWKEVEQESIRLSLDYRFMATTDIVDCYGALYTHSISWALHTKPFAKEHRGYEHPGNAIDNILQDMHNRQTNGIPQGNVASDLIAEMVLGYADFQLLEEIDTTDGIDFKIIRYRDDYRIFTNSEQDAKHILLTLTKVLSELNFKLNASKTNINSDIIGSAIKDDKLHWNSVVQRHRNLFKNLLLVRALAEQFPNSGSLVKALTAFRQRIEKLSKRPNDNPSLIAVVVDVMYKNPRVYPQATSILSKLLSFEDQNEIGRYLDSIQARFSDIPNTGLLDLWIQRFSWSYDPERTFNEPLCQVVTGGSTDSIWNFDWLTRNSKEAILNAPIVDTARLATAGSIISVAETETFASRYDEATA</sequence>